<dbReference type="PANTHER" id="PTHR47577:SF2">
    <property type="entry name" value="THAP DOMAIN CONTAINING 9"/>
    <property type="match status" value="1"/>
</dbReference>
<name>A0A6G0VXY3_APHCR</name>
<evidence type="ECO:0000259" key="1">
    <source>
        <dbReference type="Pfam" id="PF21789"/>
    </source>
</evidence>
<dbReference type="AlphaFoldDB" id="A0A6G0VXY3"/>
<organism evidence="2 3">
    <name type="scientific">Aphis craccivora</name>
    <name type="common">Cowpea aphid</name>
    <dbReference type="NCBI Taxonomy" id="307492"/>
    <lineage>
        <taxon>Eukaryota</taxon>
        <taxon>Metazoa</taxon>
        <taxon>Ecdysozoa</taxon>
        <taxon>Arthropoda</taxon>
        <taxon>Hexapoda</taxon>
        <taxon>Insecta</taxon>
        <taxon>Pterygota</taxon>
        <taxon>Neoptera</taxon>
        <taxon>Paraneoptera</taxon>
        <taxon>Hemiptera</taxon>
        <taxon>Sternorrhyncha</taxon>
        <taxon>Aphidomorpha</taxon>
        <taxon>Aphidoidea</taxon>
        <taxon>Aphididae</taxon>
        <taxon>Aphidini</taxon>
        <taxon>Aphis</taxon>
        <taxon>Aphis</taxon>
    </lineage>
</organism>
<accession>A0A6G0VXY3</accession>
<protein>
    <submittedName>
        <fullName evidence="2">Transposable element P transposase</fullName>
    </submittedName>
</protein>
<dbReference type="Pfam" id="PF21789">
    <property type="entry name" value="TNP-like_RNaseH_C"/>
    <property type="match status" value="1"/>
</dbReference>
<dbReference type="Proteomes" id="UP000478052">
    <property type="component" value="Unassembled WGS sequence"/>
</dbReference>
<reference evidence="2 3" key="1">
    <citation type="submission" date="2019-08" db="EMBL/GenBank/DDBJ databases">
        <title>Whole genome of Aphis craccivora.</title>
        <authorList>
            <person name="Voronova N.V."/>
            <person name="Shulinski R.S."/>
            <person name="Bandarenka Y.V."/>
            <person name="Zhorov D.G."/>
            <person name="Warner D."/>
        </authorList>
    </citation>
    <scope>NUCLEOTIDE SEQUENCE [LARGE SCALE GENOMIC DNA]</scope>
    <source>
        <strain evidence="2">180601</strain>
        <tissue evidence="2">Whole Body</tissue>
    </source>
</reference>
<sequence length="349" mass="40200">LHIIFFYEDLTRSLLFFSISATSVINNFVENSINYLSNLSVEIVKKVNGQQERFKISILESQRRTVYNGLIICLTSIKNLFTDLILNDQLDFLLTYKMSQDHLEMFFSAIRAKGGFTNNPTATQFEAAYKRLIVHSEVMVASEGANCIAQDVTNILTVSSGRKKIEKNYLDMLCVEEDDELLNDNASGDIILNYSMDIRVEERFTSDIISYIAGYISRKILRTIKCKHCSLECIDSNKDVWSTTLLGIKNKGGLTRPSTDIISLCKAAETVFNTYKFHLKLYNPLEYLIIKTCSNINIHNYFKNFSSHILSQSPLKNHLLQLHHYNKVLSQPQDRIRSHFTKLIHFRHQ</sequence>
<dbReference type="PANTHER" id="PTHR47577">
    <property type="entry name" value="THAP DOMAIN-CONTAINING PROTEIN 6"/>
    <property type="match status" value="1"/>
</dbReference>
<feature type="non-terminal residue" evidence="2">
    <location>
        <position position="1"/>
    </location>
</feature>
<dbReference type="InterPro" id="IPR048367">
    <property type="entry name" value="TNP-like_RNaseH_C"/>
</dbReference>
<dbReference type="EMBL" id="VUJU01011071">
    <property type="protein sequence ID" value="KAF0712065.1"/>
    <property type="molecule type" value="Genomic_DNA"/>
</dbReference>
<keyword evidence="3" id="KW-1185">Reference proteome</keyword>
<comment type="caution">
    <text evidence="2">The sequence shown here is derived from an EMBL/GenBank/DDBJ whole genome shotgun (WGS) entry which is preliminary data.</text>
</comment>
<feature type="domain" description="Transposable element P transposase-like RNase H C-terminal" evidence="1">
    <location>
        <begin position="96"/>
        <end position="130"/>
    </location>
</feature>
<dbReference type="OrthoDB" id="6628553at2759"/>
<evidence type="ECO:0000313" key="2">
    <source>
        <dbReference type="EMBL" id="KAF0712065.1"/>
    </source>
</evidence>
<proteinExistence type="predicted"/>
<gene>
    <name evidence="2" type="ORF">FWK35_00035651</name>
</gene>
<evidence type="ECO:0000313" key="3">
    <source>
        <dbReference type="Proteomes" id="UP000478052"/>
    </source>
</evidence>